<keyword evidence="2" id="KW-1185">Reference proteome</keyword>
<reference evidence="1 2" key="1">
    <citation type="journal article" date="2016" name="Mol. Biol. Evol.">
        <title>Comparative Genomics of Early-Diverging Mushroom-Forming Fungi Provides Insights into the Origins of Lignocellulose Decay Capabilities.</title>
        <authorList>
            <person name="Nagy L.G."/>
            <person name="Riley R."/>
            <person name="Tritt A."/>
            <person name="Adam C."/>
            <person name="Daum C."/>
            <person name="Floudas D."/>
            <person name="Sun H."/>
            <person name="Yadav J.S."/>
            <person name="Pangilinan J."/>
            <person name="Larsson K.H."/>
            <person name="Matsuura K."/>
            <person name="Barry K."/>
            <person name="Labutti K."/>
            <person name="Kuo R."/>
            <person name="Ohm R.A."/>
            <person name="Bhattacharya S.S."/>
            <person name="Shirouzu T."/>
            <person name="Yoshinaga Y."/>
            <person name="Martin F.M."/>
            <person name="Grigoriev I.V."/>
            <person name="Hibbett D.S."/>
        </authorList>
    </citation>
    <scope>NUCLEOTIDE SEQUENCE [LARGE SCALE GENOMIC DNA]</scope>
    <source>
        <strain evidence="1 2">HHB12029</strain>
    </source>
</reference>
<dbReference type="AlphaFoldDB" id="A0A165AU00"/>
<dbReference type="Proteomes" id="UP000077266">
    <property type="component" value="Unassembled WGS sequence"/>
</dbReference>
<protein>
    <submittedName>
        <fullName evidence="1">Uncharacterized protein</fullName>
    </submittedName>
</protein>
<proteinExistence type="predicted"/>
<evidence type="ECO:0000313" key="1">
    <source>
        <dbReference type="EMBL" id="KZV79408.1"/>
    </source>
</evidence>
<gene>
    <name evidence="1" type="ORF">EXIGLDRAFT_820363</name>
</gene>
<sequence>MSLPTVSVAPPPDVIDEIKAVLEESQKKIPRRLRSDKDVAERMRLLGSARQRHAIVLQEASDLHMFGSSLVDRMIRVTAAMEDTSDNDHFRNYLYEDLTLIREHVDKFTERSHNCYSHLELVVGQIKTDLNGIRELATKFEKRFKKAVYWLDPALSVFHILAEGCSIVAACPIPAVSPAMQGGRVLCNTVHDRLSREKSKFVKKQERIVQIHLALLSRLDRASAAMRLWAEVQKEIKDVWNMVDTKSESPRHAWVEIRQAWAQRKLRLEMLNDTTLLHGVYFSCRPTESRRG</sequence>
<name>A0A165AU00_EXIGL</name>
<dbReference type="InParanoid" id="A0A165AU00"/>
<accession>A0A165AU00</accession>
<dbReference type="EMBL" id="KV426626">
    <property type="protein sequence ID" value="KZV79408.1"/>
    <property type="molecule type" value="Genomic_DNA"/>
</dbReference>
<organism evidence="1 2">
    <name type="scientific">Exidia glandulosa HHB12029</name>
    <dbReference type="NCBI Taxonomy" id="1314781"/>
    <lineage>
        <taxon>Eukaryota</taxon>
        <taxon>Fungi</taxon>
        <taxon>Dikarya</taxon>
        <taxon>Basidiomycota</taxon>
        <taxon>Agaricomycotina</taxon>
        <taxon>Agaricomycetes</taxon>
        <taxon>Auriculariales</taxon>
        <taxon>Exidiaceae</taxon>
        <taxon>Exidia</taxon>
    </lineage>
</organism>
<evidence type="ECO:0000313" key="2">
    <source>
        <dbReference type="Proteomes" id="UP000077266"/>
    </source>
</evidence>